<keyword evidence="2" id="KW-1185">Reference proteome</keyword>
<protein>
    <submittedName>
        <fullName evidence="1">Uncharacterized protein</fullName>
    </submittedName>
</protein>
<dbReference type="InterPro" id="IPR050310">
    <property type="entry name" value="VPS10-sortilin"/>
</dbReference>
<gene>
    <name evidence="1" type="ORF">J1605_009121</name>
</gene>
<organism evidence="1 2">
    <name type="scientific">Eschrichtius robustus</name>
    <name type="common">California gray whale</name>
    <name type="synonym">Eschrichtius gibbosus</name>
    <dbReference type="NCBI Taxonomy" id="9764"/>
    <lineage>
        <taxon>Eukaryota</taxon>
        <taxon>Metazoa</taxon>
        <taxon>Chordata</taxon>
        <taxon>Craniata</taxon>
        <taxon>Vertebrata</taxon>
        <taxon>Euteleostomi</taxon>
        <taxon>Mammalia</taxon>
        <taxon>Eutheria</taxon>
        <taxon>Laurasiatheria</taxon>
        <taxon>Artiodactyla</taxon>
        <taxon>Whippomorpha</taxon>
        <taxon>Cetacea</taxon>
        <taxon>Mysticeti</taxon>
        <taxon>Eschrichtiidae</taxon>
        <taxon>Eschrichtius</taxon>
    </lineage>
</organism>
<accession>A0AB34GSH9</accession>
<dbReference type="EMBL" id="JAIQCJ010002084">
    <property type="protein sequence ID" value="KAJ8783416.1"/>
    <property type="molecule type" value="Genomic_DNA"/>
</dbReference>
<evidence type="ECO:0000313" key="2">
    <source>
        <dbReference type="Proteomes" id="UP001159641"/>
    </source>
</evidence>
<comment type="caution">
    <text evidence="1">The sequence shown here is derived from an EMBL/GenBank/DDBJ whole genome shotgun (WGS) entry which is preliminary data.</text>
</comment>
<name>A0AB34GSH9_ESCRO</name>
<evidence type="ECO:0000313" key="1">
    <source>
        <dbReference type="EMBL" id="KAJ8783416.1"/>
    </source>
</evidence>
<dbReference type="GO" id="GO:0016020">
    <property type="term" value="C:membrane"/>
    <property type="evidence" value="ECO:0007669"/>
    <property type="project" value="TreeGrafter"/>
</dbReference>
<dbReference type="Proteomes" id="UP001159641">
    <property type="component" value="Unassembled WGS sequence"/>
</dbReference>
<dbReference type="PANTHER" id="PTHR12106:SF9">
    <property type="entry name" value="VPS10 DOMAIN-CONTAINING RECEPTOR SORCS2"/>
    <property type="match status" value="1"/>
</dbReference>
<sequence>MGFRYVTCQIHNCSDKTLTVPFTGPIDHSSLTVQDDYIFVKGKAQPAVHARPGPEATSTNQTKYYISYRRNEFVPMKLPKYALPKVRVGSPFHRALSRVLSLP</sequence>
<proteinExistence type="predicted"/>
<dbReference type="AlphaFoldDB" id="A0AB34GSH9"/>
<dbReference type="PANTHER" id="PTHR12106">
    <property type="entry name" value="SORTILIN RELATED"/>
    <property type="match status" value="1"/>
</dbReference>
<reference evidence="1 2" key="1">
    <citation type="submission" date="2022-11" db="EMBL/GenBank/DDBJ databases">
        <title>Whole genome sequence of Eschrichtius robustus ER-17-0199.</title>
        <authorList>
            <person name="Bruniche-Olsen A."/>
            <person name="Black A.N."/>
            <person name="Fields C.J."/>
            <person name="Walden K."/>
            <person name="Dewoody J.A."/>
        </authorList>
    </citation>
    <scope>NUCLEOTIDE SEQUENCE [LARGE SCALE GENOMIC DNA]</scope>
    <source>
        <strain evidence="1">ER-17-0199</strain>
        <tissue evidence="1">Blubber</tissue>
    </source>
</reference>